<evidence type="ECO:0000313" key="2">
    <source>
        <dbReference type="Proteomes" id="UP000198418"/>
    </source>
</evidence>
<sequence>MNAREAIMEALCAQLAQAQFAAPINDCDTWATLSRRLRLWSDVASADQPALFVAEHAENVAFASESLPGKTTLNVDLFIYIAAGRDPDAVPARDLNIALDALNAALAPPAGADRQTLGGLVYHCRIEGRIVKDPGDLDGQGLALVPVKILAP</sequence>
<dbReference type="AlphaFoldDB" id="A0A212QL96"/>
<keyword evidence="2" id="KW-1185">Reference proteome</keyword>
<dbReference type="Proteomes" id="UP000198418">
    <property type="component" value="Unassembled WGS sequence"/>
</dbReference>
<evidence type="ECO:0008006" key="3">
    <source>
        <dbReference type="Google" id="ProtNLM"/>
    </source>
</evidence>
<evidence type="ECO:0000313" key="1">
    <source>
        <dbReference type="EMBL" id="SNB60125.1"/>
    </source>
</evidence>
<proteinExistence type="predicted"/>
<dbReference type="EMBL" id="FYDG01000001">
    <property type="protein sequence ID" value="SNB60125.1"/>
    <property type="molecule type" value="Genomic_DNA"/>
</dbReference>
<reference evidence="2" key="1">
    <citation type="submission" date="2017-06" db="EMBL/GenBank/DDBJ databases">
        <authorList>
            <person name="Varghese N."/>
            <person name="Submissions S."/>
        </authorList>
    </citation>
    <scope>NUCLEOTIDE SEQUENCE [LARGE SCALE GENOMIC DNA]</scope>
    <source>
        <strain evidence="2">DSM 137</strain>
    </source>
</reference>
<dbReference type="RefSeq" id="WP_088519174.1">
    <property type="nucleotide sequence ID" value="NZ_FYDG01000001.1"/>
</dbReference>
<dbReference type="OrthoDB" id="6687756at2"/>
<name>A0A212QL96_RHOAC</name>
<accession>A0A212QL96</accession>
<gene>
    <name evidence="1" type="ORF">SAMN06265338_101736</name>
</gene>
<organism evidence="1 2">
    <name type="scientific">Rhodoblastus acidophilus</name>
    <name type="common">Rhodopseudomonas acidophila</name>
    <dbReference type="NCBI Taxonomy" id="1074"/>
    <lineage>
        <taxon>Bacteria</taxon>
        <taxon>Pseudomonadati</taxon>
        <taxon>Pseudomonadota</taxon>
        <taxon>Alphaproteobacteria</taxon>
        <taxon>Hyphomicrobiales</taxon>
        <taxon>Rhodoblastaceae</taxon>
        <taxon>Rhodoblastus</taxon>
    </lineage>
</organism>
<protein>
    <recommendedName>
        <fullName evidence="3">DUF3168 domain-containing protein</fullName>
    </recommendedName>
</protein>